<name>A0A2S8S4N6_9RHOB</name>
<sequence>MAVTVARVAGHFGEFLQGRLGAEGPVALVTLPCPALAVTARRSPGPHLHLHGGGQRLLSPAHARAFLTGLGLPARGRVSLRADMPVGGGAGASTAALVALARAGGFAGDPARLARATVATEGASDPLMFDAPARLLWASREGRILARLPAPPAFDVIGGFAGAPQRTRADDRRFPDIADLVALWAEAAERGDRAALARLASTSADRSLTLRGGIIPPFGALVQATGALGHAIAHTGSARALLFAPGTIPPGTADLLREAGLRRIVRFRTGEVR</sequence>
<protein>
    <submittedName>
        <fullName evidence="1">Threonine kinase</fullName>
    </submittedName>
</protein>
<organism evidence="1 2">
    <name type="scientific">Albidovulum denitrificans</name>
    <dbReference type="NCBI Taxonomy" id="404881"/>
    <lineage>
        <taxon>Bacteria</taxon>
        <taxon>Pseudomonadati</taxon>
        <taxon>Pseudomonadota</taxon>
        <taxon>Alphaproteobacteria</taxon>
        <taxon>Rhodobacterales</taxon>
        <taxon>Paracoccaceae</taxon>
        <taxon>Albidovulum</taxon>
    </lineage>
</organism>
<evidence type="ECO:0000313" key="1">
    <source>
        <dbReference type="EMBL" id="PQV55760.1"/>
    </source>
</evidence>
<keyword evidence="2" id="KW-1185">Reference proteome</keyword>
<evidence type="ECO:0000313" key="2">
    <source>
        <dbReference type="Proteomes" id="UP000238338"/>
    </source>
</evidence>
<keyword evidence="1" id="KW-0418">Kinase</keyword>
<dbReference type="RefSeq" id="WP_170076218.1">
    <property type="nucleotide sequence ID" value="NZ_PVEP01000007.1"/>
</dbReference>
<comment type="caution">
    <text evidence="1">The sequence shown here is derived from an EMBL/GenBank/DDBJ whole genome shotgun (WGS) entry which is preliminary data.</text>
</comment>
<reference evidence="1 2" key="1">
    <citation type="submission" date="2018-02" db="EMBL/GenBank/DDBJ databases">
        <title>Genomic Encyclopedia of Archaeal and Bacterial Type Strains, Phase II (KMG-II): from individual species to whole genera.</title>
        <authorList>
            <person name="Goeker M."/>
        </authorList>
    </citation>
    <scope>NUCLEOTIDE SEQUENCE [LARGE SCALE GENOMIC DNA]</scope>
    <source>
        <strain evidence="1 2">DSM 18921</strain>
    </source>
</reference>
<dbReference type="GO" id="GO:0016301">
    <property type="term" value="F:kinase activity"/>
    <property type="evidence" value="ECO:0007669"/>
    <property type="project" value="UniProtKB-KW"/>
</dbReference>
<gene>
    <name evidence="1" type="ORF">LX70_03083</name>
</gene>
<keyword evidence="1" id="KW-0808">Transferase</keyword>
<proteinExistence type="predicted"/>
<accession>A0A2S8S4N6</accession>
<dbReference type="SUPFAM" id="SSF54211">
    <property type="entry name" value="Ribosomal protein S5 domain 2-like"/>
    <property type="match status" value="1"/>
</dbReference>
<dbReference type="AlphaFoldDB" id="A0A2S8S4N6"/>
<dbReference type="InterPro" id="IPR020568">
    <property type="entry name" value="Ribosomal_Su5_D2-typ_SF"/>
</dbReference>
<dbReference type="EMBL" id="PVEP01000007">
    <property type="protein sequence ID" value="PQV55760.1"/>
    <property type="molecule type" value="Genomic_DNA"/>
</dbReference>
<dbReference type="Proteomes" id="UP000238338">
    <property type="component" value="Unassembled WGS sequence"/>
</dbReference>